<name>A0A0A9CT89_ARUDO</name>
<dbReference type="AlphaFoldDB" id="A0A0A9CT89"/>
<reference evidence="2" key="2">
    <citation type="journal article" date="2015" name="Data Brief">
        <title>Shoot transcriptome of the giant reed, Arundo donax.</title>
        <authorList>
            <person name="Barrero R.A."/>
            <person name="Guerrero F.D."/>
            <person name="Moolhuijzen P."/>
            <person name="Goolsby J.A."/>
            <person name="Tidwell J."/>
            <person name="Bellgard S.E."/>
            <person name="Bellgard M.I."/>
        </authorList>
    </citation>
    <scope>NUCLEOTIDE SEQUENCE</scope>
    <source>
        <tissue evidence="2">Shoot tissue taken approximately 20 cm above the soil surface</tissue>
    </source>
</reference>
<reference evidence="2" key="1">
    <citation type="submission" date="2014-09" db="EMBL/GenBank/DDBJ databases">
        <authorList>
            <person name="Magalhaes I.L.F."/>
            <person name="Oliveira U."/>
            <person name="Santos F.R."/>
            <person name="Vidigal T.H.D.A."/>
            <person name="Brescovit A.D."/>
            <person name="Santos A.J."/>
        </authorList>
    </citation>
    <scope>NUCLEOTIDE SEQUENCE</scope>
    <source>
        <tissue evidence="2">Shoot tissue taken approximately 20 cm above the soil surface</tissue>
    </source>
</reference>
<organism evidence="2">
    <name type="scientific">Arundo donax</name>
    <name type="common">Giant reed</name>
    <name type="synonym">Donax arundinaceus</name>
    <dbReference type="NCBI Taxonomy" id="35708"/>
    <lineage>
        <taxon>Eukaryota</taxon>
        <taxon>Viridiplantae</taxon>
        <taxon>Streptophyta</taxon>
        <taxon>Embryophyta</taxon>
        <taxon>Tracheophyta</taxon>
        <taxon>Spermatophyta</taxon>
        <taxon>Magnoliopsida</taxon>
        <taxon>Liliopsida</taxon>
        <taxon>Poales</taxon>
        <taxon>Poaceae</taxon>
        <taxon>PACMAD clade</taxon>
        <taxon>Arundinoideae</taxon>
        <taxon>Arundineae</taxon>
        <taxon>Arundo</taxon>
    </lineage>
</organism>
<keyword evidence="1" id="KW-0812">Transmembrane</keyword>
<evidence type="ECO:0000256" key="1">
    <source>
        <dbReference type="SAM" id="Phobius"/>
    </source>
</evidence>
<dbReference type="EMBL" id="GBRH01220282">
    <property type="protein sequence ID" value="JAD77613.1"/>
    <property type="molecule type" value="Transcribed_RNA"/>
</dbReference>
<keyword evidence="1" id="KW-0472">Membrane</keyword>
<sequence length="68" mass="7651">MEITSFGGYAAPIPLILSLALLARLLLLPFLDSPSNWIFRLIPPKRRIKNTNVEQQPARNFQKAGGYI</sequence>
<proteinExistence type="predicted"/>
<protein>
    <submittedName>
        <fullName evidence="2">Uncharacterized protein</fullName>
    </submittedName>
</protein>
<keyword evidence="1" id="KW-1133">Transmembrane helix</keyword>
<accession>A0A0A9CT89</accession>
<feature type="transmembrane region" description="Helical" evidence="1">
    <location>
        <begin position="6"/>
        <end position="31"/>
    </location>
</feature>
<evidence type="ECO:0000313" key="2">
    <source>
        <dbReference type="EMBL" id="JAD77613.1"/>
    </source>
</evidence>